<evidence type="ECO:0000256" key="4">
    <source>
        <dbReference type="ARBA" id="ARBA00023136"/>
    </source>
</evidence>
<comment type="similarity">
    <text evidence="5">Belongs to the 4-toluene sulfonate uptake permease (TSUP) (TC 2.A.102) family.</text>
</comment>
<keyword evidence="5" id="KW-1003">Cell membrane</keyword>
<dbReference type="PANTHER" id="PTHR43701">
    <property type="entry name" value="MEMBRANE TRANSPORTER PROTEIN MJ0441-RELATED"/>
    <property type="match status" value="1"/>
</dbReference>
<comment type="subcellular location">
    <subcellularLocation>
        <location evidence="5">Cell membrane</location>
        <topology evidence="5">Multi-pass membrane protein</topology>
    </subcellularLocation>
    <subcellularLocation>
        <location evidence="1">Membrane</location>
        <topology evidence="1">Multi-pass membrane protein</topology>
    </subcellularLocation>
</comment>
<feature type="transmembrane region" description="Helical" evidence="5">
    <location>
        <begin position="288"/>
        <end position="309"/>
    </location>
</feature>
<evidence type="ECO:0000256" key="3">
    <source>
        <dbReference type="ARBA" id="ARBA00022989"/>
    </source>
</evidence>
<dbReference type="PANTHER" id="PTHR43701:SF12">
    <property type="entry name" value="MEMBRANE TRANSPORTER PROTEIN YTNM-RELATED"/>
    <property type="match status" value="1"/>
</dbReference>
<accession>A0A7U4QMJ8</accession>
<dbReference type="KEGG" id="daw:HS1_002331"/>
<protein>
    <recommendedName>
        <fullName evidence="5">Probable membrane transporter protein</fullName>
    </recommendedName>
</protein>
<dbReference type="EMBL" id="CP013015">
    <property type="protein sequence ID" value="AMM42113.1"/>
    <property type="molecule type" value="Genomic_DNA"/>
</dbReference>
<sequence>MAALSAPTVVELANKTEVVSQIFQSHPWTMAAVVLLGFMGGLLSGFIGSGGAFIMTPGMMNLGVPGVMAVGANITHKFGKAMMGSKKHGELGHVDKKLAIFMLITALVGIKIAVWVNSYFFEKMGKAGSSLYVSAIFVLTLSLIGGSMLKDALKTLRGGATGPSKFLLELANKLRIPPLIHFKVAGVKVSLLVIIIAGLATGYMAGTIGVGGFIGVPAMIYVLGVPTVVAAGTELFLAMFMGAWGAFNYALGGYVDLRLTLLLYAGSLVGIYFGAIGTSLVKELYIRLVTAILILLCCVSRAFAIPEYLDSLHIINLTPQSVHLCETLSRIFLFGSGFVAMSFILVAVFKAHFAKQRLIKKYAVPVTISTLK</sequence>
<dbReference type="OrthoDB" id="9779078at2"/>
<evidence type="ECO:0000313" key="6">
    <source>
        <dbReference type="EMBL" id="AMM42113.1"/>
    </source>
</evidence>
<keyword evidence="7" id="KW-1185">Reference proteome</keyword>
<organism evidence="6 7">
    <name type="scientific">Desulfofervidus auxilii</name>
    <dbReference type="NCBI Taxonomy" id="1621989"/>
    <lineage>
        <taxon>Bacteria</taxon>
        <taxon>Pseudomonadati</taxon>
        <taxon>Thermodesulfobacteriota</taxon>
        <taxon>Candidatus Desulfofervidia</taxon>
        <taxon>Candidatus Desulfofervidales</taxon>
        <taxon>Candidatus Desulfofervidaceae</taxon>
        <taxon>Candidatus Desulfofervidus</taxon>
    </lineage>
</organism>
<keyword evidence="4 5" id="KW-0472">Membrane</keyword>
<proteinExistence type="inferred from homology"/>
<feature type="transmembrane region" description="Helical" evidence="5">
    <location>
        <begin position="98"/>
        <end position="117"/>
    </location>
</feature>
<evidence type="ECO:0000256" key="1">
    <source>
        <dbReference type="ARBA" id="ARBA00004141"/>
    </source>
</evidence>
<dbReference type="Proteomes" id="UP000070560">
    <property type="component" value="Chromosome"/>
</dbReference>
<feature type="transmembrane region" description="Helical" evidence="5">
    <location>
        <begin position="30"/>
        <end position="54"/>
    </location>
</feature>
<feature type="transmembrane region" description="Helical" evidence="5">
    <location>
        <begin position="261"/>
        <end position="281"/>
    </location>
</feature>
<dbReference type="InterPro" id="IPR051598">
    <property type="entry name" value="TSUP/Inactive_protease-like"/>
</dbReference>
<keyword evidence="2 5" id="KW-0812">Transmembrane</keyword>
<gene>
    <name evidence="6" type="ORF">HS1_002331</name>
</gene>
<dbReference type="AlphaFoldDB" id="A0A7U4QMJ8"/>
<feature type="transmembrane region" description="Helical" evidence="5">
    <location>
        <begin position="329"/>
        <end position="351"/>
    </location>
</feature>
<keyword evidence="3 5" id="KW-1133">Transmembrane helix</keyword>
<feature type="transmembrane region" description="Helical" evidence="5">
    <location>
        <begin position="129"/>
        <end position="149"/>
    </location>
</feature>
<evidence type="ECO:0000256" key="5">
    <source>
        <dbReference type="RuleBase" id="RU363041"/>
    </source>
</evidence>
<reference evidence="6 7" key="1">
    <citation type="submission" date="2015-10" db="EMBL/GenBank/DDBJ databases">
        <title>Candidatus Desulfofervidus auxilii, a hydrogenotrophic sulfate-reducing bacterium involved in the thermophilic anaerobic oxidation of methane.</title>
        <authorList>
            <person name="Krukenberg V."/>
            <person name="Richter M."/>
            <person name="Wegener G."/>
        </authorList>
    </citation>
    <scope>NUCLEOTIDE SEQUENCE [LARGE SCALE GENOMIC DNA]</scope>
    <source>
        <strain evidence="6 7">HS1</strain>
    </source>
</reference>
<dbReference type="GO" id="GO:0005886">
    <property type="term" value="C:plasma membrane"/>
    <property type="evidence" value="ECO:0007669"/>
    <property type="project" value="UniProtKB-SubCell"/>
</dbReference>
<evidence type="ECO:0000313" key="7">
    <source>
        <dbReference type="Proteomes" id="UP000070560"/>
    </source>
</evidence>
<name>A0A7U4QMJ8_DESA2</name>
<dbReference type="Pfam" id="PF01925">
    <property type="entry name" value="TauE"/>
    <property type="match status" value="1"/>
</dbReference>
<dbReference type="RefSeq" id="WP_082757812.1">
    <property type="nucleotide sequence ID" value="NZ_CP013015.1"/>
</dbReference>
<dbReference type="InterPro" id="IPR002781">
    <property type="entry name" value="TM_pro_TauE-like"/>
</dbReference>
<evidence type="ECO:0000256" key="2">
    <source>
        <dbReference type="ARBA" id="ARBA00022692"/>
    </source>
</evidence>